<dbReference type="InterPro" id="IPR006680">
    <property type="entry name" value="Amidohydro-rel"/>
</dbReference>
<evidence type="ECO:0000256" key="8">
    <source>
        <dbReference type="PIRSR" id="PIRSR611778-50"/>
    </source>
</evidence>
<keyword evidence="5" id="KW-0378">Hydrolase</keyword>
<dbReference type="GO" id="GO:0046872">
    <property type="term" value="F:metal ion binding"/>
    <property type="evidence" value="ECO:0007669"/>
    <property type="project" value="UniProtKB-KW"/>
</dbReference>
<evidence type="ECO:0000313" key="11">
    <source>
        <dbReference type="Proteomes" id="UP000621492"/>
    </source>
</evidence>
<sequence>MRTLIKNGTIVTAIDEFVGDVLVEGEKIIAVGAQLDATADEIIDAKGKYVLPGGVDQHVHYSFEFKGERVRGFETSNAAVAGGTTTVVEFVNQEQGKGMADTIFEMDKNEVAPQAMADYSYHAVVCDPVDKTFEEIADLPNRGISTVKLFMAYKGMPFHSDDEALYKALKAAKEAGVTVMVHCENADVIDLLQKKLVAEGKTDPYYHAVSRPARVELEATQRVINLAAMVEAPVYIVHVTAKSVMEAIRSAKNEGLPVYGETCVQYLMLEEDDLAKPNFEGAKYVMSPALRTKADQEALWEAFDNGWLNAISTDHCGFDWESQKHMGIDDFTNIPNGAPGVENRLGILWTYGVNTGKISRQRFVDLFATTPAKNMGLDHCKGHIGVGMDADIVLYDPNGSSVISNENSLHGVDYSTFEGYKQEGKVDKVFLRGKLVVDEGEFIGEKGDGKFIPGKPFALCFDDAQAAKELKNV</sequence>
<organism evidence="10 11">
    <name type="scientific">Lentibacillus populi</name>
    <dbReference type="NCBI Taxonomy" id="1827502"/>
    <lineage>
        <taxon>Bacteria</taxon>
        <taxon>Bacillati</taxon>
        <taxon>Bacillota</taxon>
        <taxon>Bacilli</taxon>
        <taxon>Bacillales</taxon>
        <taxon>Bacillaceae</taxon>
        <taxon>Lentibacillus</taxon>
    </lineage>
</organism>
<dbReference type="PANTHER" id="PTHR11647:SF1">
    <property type="entry name" value="COLLAPSIN RESPONSE MEDIATOR PROTEIN"/>
    <property type="match status" value="1"/>
</dbReference>
<comment type="similarity">
    <text evidence="2">Belongs to the metallo-dependent hydrolases superfamily. Hydantoinase/dihydropyrimidinase family.</text>
</comment>
<dbReference type="Gene3D" id="3.20.20.140">
    <property type="entry name" value="Metal-dependent hydrolases"/>
    <property type="match status" value="1"/>
</dbReference>
<dbReference type="SUPFAM" id="SSF51556">
    <property type="entry name" value="Metallo-dependent hydrolases"/>
    <property type="match status" value="1"/>
</dbReference>
<accession>A0A9W5TXG5</accession>
<comment type="PTM">
    <text evidence="8">Carbamylation allows a single lysine to coordinate two divalent metal cations.</text>
</comment>
<evidence type="ECO:0000259" key="9">
    <source>
        <dbReference type="Pfam" id="PF01979"/>
    </source>
</evidence>
<dbReference type="InterPro" id="IPR011778">
    <property type="entry name" value="Hydantoinase/dihydroPyrase"/>
</dbReference>
<dbReference type="AlphaFoldDB" id="A0A9W5TXG5"/>
<dbReference type="InterPro" id="IPR050378">
    <property type="entry name" value="Metallo-dep_Hydrolases_sf"/>
</dbReference>
<dbReference type="EMBL" id="BMJD01000011">
    <property type="protein sequence ID" value="GGB40905.1"/>
    <property type="molecule type" value="Genomic_DNA"/>
</dbReference>
<dbReference type="SUPFAM" id="SSF51338">
    <property type="entry name" value="Composite domain of metallo-dependent hydrolases"/>
    <property type="match status" value="1"/>
</dbReference>
<comment type="caution">
    <text evidence="10">The sequence shown here is derived from an EMBL/GenBank/DDBJ whole genome shotgun (WGS) entry which is preliminary data.</text>
</comment>
<reference evidence="10" key="2">
    <citation type="submission" date="2020-09" db="EMBL/GenBank/DDBJ databases">
        <authorList>
            <person name="Sun Q."/>
            <person name="Zhou Y."/>
        </authorList>
    </citation>
    <scope>NUCLEOTIDE SEQUENCE</scope>
    <source>
        <strain evidence="10">CGMCC 1.15454</strain>
    </source>
</reference>
<dbReference type="Gene3D" id="2.30.40.10">
    <property type="entry name" value="Urease, subunit C, domain 1"/>
    <property type="match status" value="1"/>
</dbReference>
<evidence type="ECO:0000256" key="4">
    <source>
        <dbReference type="ARBA" id="ARBA00022723"/>
    </source>
</evidence>
<dbReference type="PANTHER" id="PTHR11647">
    <property type="entry name" value="HYDRANTOINASE/DIHYDROPYRIMIDINASE FAMILY MEMBER"/>
    <property type="match status" value="1"/>
</dbReference>
<keyword evidence="11" id="KW-1185">Reference proteome</keyword>
<evidence type="ECO:0000256" key="5">
    <source>
        <dbReference type="ARBA" id="ARBA00022801"/>
    </source>
</evidence>
<gene>
    <name evidence="10" type="ORF">GCM10011409_18020</name>
</gene>
<comment type="cofactor">
    <cofactor evidence="1">
        <name>Zn(2+)</name>
        <dbReference type="ChEBI" id="CHEBI:29105"/>
    </cofactor>
</comment>
<protein>
    <recommendedName>
        <fullName evidence="7">D-hydantoinase</fullName>
    </recommendedName>
</protein>
<evidence type="ECO:0000256" key="2">
    <source>
        <dbReference type="ARBA" id="ARBA00008829"/>
    </source>
</evidence>
<dbReference type="Pfam" id="PF01979">
    <property type="entry name" value="Amidohydro_1"/>
    <property type="match status" value="1"/>
</dbReference>
<feature type="modified residue" description="N6-carboxylysine" evidence="8">
    <location>
        <position position="148"/>
    </location>
</feature>
<dbReference type="InterPro" id="IPR011059">
    <property type="entry name" value="Metal-dep_hydrolase_composite"/>
</dbReference>
<dbReference type="GO" id="GO:0016812">
    <property type="term" value="F:hydrolase activity, acting on carbon-nitrogen (but not peptide) bonds, in cyclic amides"/>
    <property type="evidence" value="ECO:0007669"/>
    <property type="project" value="TreeGrafter"/>
</dbReference>
<evidence type="ECO:0000313" key="10">
    <source>
        <dbReference type="EMBL" id="GGB40905.1"/>
    </source>
</evidence>
<dbReference type="FunFam" id="3.20.20.140:FF:000217">
    <property type="entry name" value="Dihydropyrimidinase-related protein 1"/>
    <property type="match status" value="1"/>
</dbReference>
<name>A0A9W5TXG5_9BACI</name>
<dbReference type="GO" id="GO:0005829">
    <property type="term" value="C:cytosol"/>
    <property type="evidence" value="ECO:0007669"/>
    <property type="project" value="TreeGrafter"/>
</dbReference>
<keyword evidence="3" id="KW-0597">Phosphoprotein</keyword>
<dbReference type="InterPro" id="IPR032466">
    <property type="entry name" value="Metal_Hydrolase"/>
</dbReference>
<dbReference type="Proteomes" id="UP000621492">
    <property type="component" value="Unassembled WGS sequence"/>
</dbReference>
<feature type="domain" description="Amidohydrolase-related" evidence="9">
    <location>
        <begin position="49"/>
        <end position="436"/>
    </location>
</feature>
<dbReference type="RefSeq" id="WP_188724969.1">
    <property type="nucleotide sequence ID" value="NZ_BMJD01000011.1"/>
</dbReference>
<evidence type="ECO:0000256" key="6">
    <source>
        <dbReference type="ARBA" id="ARBA00055040"/>
    </source>
</evidence>
<reference evidence="10" key="1">
    <citation type="journal article" date="2014" name="Int. J. Syst. Evol. Microbiol.">
        <title>Complete genome sequence of Corynebacterium casei LMG S-19264T (=DSM 44701T), isolated from a smear-ripened cheese.</title>
        <authorList>
            <consortium name="US DOE Joint Genome Institute (JGI-PGF)"/>
            <person name="Walter F."/>
            <person name="Albersmeier A."/>
            <person name="Kalinowski J."/>
            <person name="Ruckert C."/>
        </authorList>
    </citation>
    <scope>NUCLEOTIDE SEQUENCE</scope>
    <source>
        <strain evidence="10">CGMCC 1.15454</strain>
    </source>
</reference>
<dbReference type="CDD" id="cd01314">
    <property type="entry name" value="D-HYD"/>
    <property type="match status" value="1"/>
</dbReference>
<proteinExistence type="inferred from homology"/>
<evidence type="ECO:0000256" key="1">
    <source>
        <dbReference type="ARBA" id="ARBA00001947"/>
    </source>
</evidence>
<evidence type="ECO:0000256" key="3">
    <source>
        <dbReference type="ARBA" id="ARBA00022553"/>
    </source>
</evidence>
<comment type="function">
    <text evidence="6">Catalyzes the stereospecific hydrolysis of the cyclic amide bond of D-hydantoin derivatives.</text>
</comment>
<dbReference type="NCBIfam" id="TIGR02033">
    <property type="entry name" value="D-hydantoinase"/>
    <property type="match status" value="1"/>
</dbReference>
<keyword evidence="4" id="KW-0479">Metal-binding</keyword>
<evidence type="ECO:0000256" key="7">
    <source>
        <dbReference type="ARBA" id="ARBA00068457"/>
    </source>
</evidence>